<sequence>MASSQVPQLVDFNDMLMDRPSVFTLVAITTKMKPRESLVPEAVASSPLASGTSLPTPSPLKKAKKPSEAQKKKKSQPLTRDSSDEGSRRPFAPAPIESVVNSPPVVTLDSSTTVSDQYVDRQMEMADRHFFCGKS</sequence>
<organism evidence="2 3">
    <name type="scientific">Lithospermum erythrorhizon</name>
    <name type="common">Purple gromwell</name>
    <name type="synonym">Lithospermum officinale var. erythrorhizon</name>
    <dbReference type="NCBI Taxonomy" id="34254"/>
    <lineage>
        <taxon>Eukaryota</taxon>
        <taxon>Viridiplantae</taxon>
        <taxon>Streptophyta</taxon>
        <taxon>Embryophyta</taxon>
        <taxon>Tracheophyta</taxon>
        <taxon>Spermatophyta</taxon>
        <taxon>Magnoliopsida</taxon>
        <taxon>eudicotyledons</taxon>
        <taxon>Gunneridae</taxon>
        <taxon>Pentapetalae</taxon>
        <taxon>asterids</taxon>
        <taxon>lamiids</taxon>
        <taxon>Boraginales</taxon>
        <taxon>Boraginaceae</taxon>
        <taxon>Boraginoideae</taxon>
        <taxon>Lithospermeae</taxon>
        <taxon>Lithospermum</taxon>
    </lineage>
</organism>
<keyword evidence="3" id="KW-1185">Reference proteome</keyword>
<protein>
    <submittedName>
        <fullName evidence="2">Uncharacterized protein</fullName>
    </submittedName>
</protein>
<feature type="region of interest" description="Disordered" evidence="1">
    <location>
        <begin position="34"/>
        <end position="112"/>
    </location>
</feature>
<name>A0AAV3PWR5_LITER</name>
<dbReference type="EMBL" id="BAABME010002646">
    <property type="protein sequence ID" value="GAA0155546.1"/>
    <property type="molecule type" value="Genomic_DNA"/>
</dbReference>
<accession>A0AAV3PWR5</accession>
<dbReference type="Proteomes" id="UP001454036">
    <property type="component" value="Unassembled WGS sequence"/>
</dbReference>
<dbReference type="AlphaFoldDB" id="A0AAV3PWR5"/>
<gene>
    <name evidence="2" type="ORF">LIER_13250</name>
</gene>
<evidence type="ECO:0000313" key="2">
    <source>
        <dbReference type="EMBL" id="GAA0155546.1"/>
    </source>
</evidence>
<proteinExistence type="predicted"/>
<evidence type="ECO:0000256" key="1">
    <source>
        <dbReference type="SAM" id="MobiDB-lite"/>
    </source>
</evidence>
<evidence type="ECO:0000313" key="3">
    <source>
        <dbReference type="Proteomes" id="UP001454036"/>
    </source>
</evidence>
<reference evidence="2 3" key="1">
    <citation type="submission" date="2024-01" db="EMBL/GenBank/DDBJ databases">
        <title>The complete chloroplast genome sequence of Lithospermum erythrorhizon: insights into the phylogenetic relationship among Boraginaceae species and the maternal lineages of purple gromwells.</title>
        <authorList>
            <person name="Okada T."/>
            <person name="Watanabe K."/>
        </authorList>
    </citation>
    <scope>NUCLEOTIDE SEQUENCE [LARGE SCALE GENOMIC DNA]</scope>
</reference>
<comment type="caution">
    <text evidence="2">The sequence shown here is derived from an EMBL/GenBank/DDBJ whole genome shotgun (WGS) entry which is preliminary data.</text>
</comment>